<organism evidence="8 9">
    <name type="scientific">Rubinisphaera italica</name>
    <dbReference type="NCBI Taxonomy" id="2527969"/>
    <lineage>
        <taxon>Bacteria</taxon>
        <taxon>Pseudomonadati</taxon>
        <taxon>Planctomycetota</taxon>
        <taxon>Planctomycetia</taxon>
        <taxon>Planctomycetales</taxon>
        <taxon>Planctomycetaceae</taxon>
        <taxon>Rubinisphaera</taxon>
    </lineage>
</organism>
<keyword evidence="3" id="KW-0560">Oxidoreductase</keyword>
<evidence type="ECO:0000256" key="6">
    <source>
        <dbReference type="SAM" id="SignalP"/>
    </source>
</evidence>
<dbReference type="GO" id="GO:0016491">
    <property type="term" value="F:oxidoreductase activity"/>
    <property type="evidence" value="ECO:0007669"/>
    <property type="project" value="UniProtKB-KW"/>
</dbReference>
<protein>
    <submittedName>
        <fullName evidence="8">Soluble pyridine nucleotide transhydrogenase</fullName>
    </submittedName>
</protein>
<keyword evidence="4" id="KW-0408">Iron</keyword>
<keyword evidence="5" id="KW-0411">Iron-sulfur</keyword>
<feature type="chain" id="PRO_5022678774" evidence="6">
    <location>
        <begin position="25"/>
        <end position="753"/>
    </location>
</feature>
<dbReference type="RefSeq" id="WP_146505564.1">
    <property type="nucleotide sequence ID" value="NZ_SJPG01000001.1"/>
</dbReference>
<evidence type="ECO:0000256" key="5">
    <source>
        <dbReference type="ARBA" id="ARBA00023014"/>
    </source>
</evidence>
<dbReference type="InterPro" id="IPR039650">
    <property type="entry name" value="HdrA-like"/>
</dbReference>
<evidence type="ECO:0000256" key="3">
    <source>
        <dbReference type="ARBA" id="ARBA00023002"/>
    </source>
</evidence>
<gene>
    <name evidence="8" type="ORF">Pan54_45360</name>
</gene>
<evidence type="ECO:0000313" key="9">
    <source>
        <dbReference type="Proteomes" id="UP000316095"/>
    </source>
</evidence>
<reference evidence="8 9" key="1">
    <citation type="submission" date="2019-02" db="EMBL/GenBank/DDBJ databases">
        <title>Deep-cultivation of Planctomycetes and their phenomic and genomic characterization uncovers novel biology.</title>
        <authorList>
            <person name="Wiegand S."/>
            <person name="Jogler M."/>
            <person name="Boedeker C."/>
            <person name="Pinto D."/>
            <person name="Vollmers J."/>
            <person name="Rivas-Marin E."/>
            <person name="Kohn T."/>
            <person name="Peeters S.H."/>
            <person name="Heuer A."/>
            <person name="Rast P."/>
            <person name="Oberbeckmann S."/>
            <person name="Bunk B."/>
            <person name="Jeske O."/>
            <person name="Meyerdierks A."/>
            <person name="Storesund J.E."/>
            <person name="Kallscheuer N."/>
            <person name="Luecker S."/>
            <person name="Lage O.M."/>
            <person name="Pohl T."/>
            <person name="Merkel B.J."/>
            <person name="Hornburger P."/>
            <person name="Mueller R.-W."/>
            <person name="Bruemmer F."/>
            <person name="Labrenz M."/>
            <person name="Spormann A.M."/>
            <person name="Op Den Camp H."/>
            <person name="Overmann J."/>
            <person name="Amann R."/>
            <person name="Jetten M.S.M."/>
            <person name="Mascher T."/>
            <person name="Medema M.H."/>
            <person name="Devos D.P."/>
            <person name="Kaster A.-K."/>
            <person name="Ovreas L."/>
            <person name="Rohde M."/>
            <person name="Galperin M.Y."/>
            <person name="Jogler C."/>
        </authorList>
    </citation>
    <scope>NUCLEOTIDE SEQUENCE [LARGE SCALE GENOMIC DNA]</scope>
    <source>
        <strain evidence="8 9">Pan54</strain>
    </source>
</reference>
<keyword evidence="2" id="KW-0479">Metal-binding</keyword>
<dbReference type="Proteomes" id="UP000316095">
    <property type="component" value="Unassembled WGS sequence"/>
</dbReference>
<accession>A0A5C5XM39</accession>
<comment type="caution">
    <text evidence="8">The sequence shown here is derived from an EMBL/GenBank/DDBJ whole genome shotgun (WGS) entry which is preliminary data.</text>
</comment>
<name>A0A5C5XM39_9PLAN</name>
<dbReference type="AlphaFoldDB" id="A0A5C5XM39"/>
<sequence length="753" mass="83974" precursor="true">MRSLLTISLCLTISALLMPASASAESLLVETESFDNHGGWKLDTQFIELMGSPYLLAHGMGKPVEDAKTTVKFPTTGTYQVFVRTKDWVKQWNAPGEPPGQFQVSVGGKTLDPIFGTQSSQWSWQPGGTVEITKPETEISLHDLTGFDGRCDAIWFTTDDSTPPAEAKILSSWRKTELGLSEEPIEDGPYDLVVIGGGYSGMGTAISAARMGIKVALIQNRPVLGGNGSSEVRVWAQGLVRRGEFPHIGEIVDEISDHATKSPGTYEEFEDEKKERIVRAEPNISLFLNHHAYKVDMDDDRIAAVYAFDTRTSEIRRFSGTLFADCTGHGTIGYLADADYDIHDGVRMGMSNMWAWAEADSPQSFPKTPWALDLTMNDFPYPRDFHGQWFWESGFEKDSIKDLESIRDWNLRAVYGAWNAMKNKDGADKHKNAHLTWLAYIGGPRESRRLLGDVILTEEDIVSKKQFPDGMVPSTWSIDLHYPKRQYMRKYPDNPFISVAEHGKGVDRQYGYPIPYRCFYSRDVPNLFMAGRCISVTHEALGTTRVMRTCGMMGEVVGKAASLCVKFGCNPRDIYTSYLDYLKDLARKPGVVRRDNVDGEFYTREGDTVPEMEYDYVPASTLKGLVVDDMKAKVTGSWTGGTGLKPFLEAGYRYGRGGTATFPFRVEKDGEYEVRFATGAHENRATNTRVSVTHAEGSSNVTLNQRKAADIKPNFVSLGKYQFKAGTDYEVHVDATQVDGNCHIDAIWLVPAE</sequence>
<dbReference type="Pfam" id="PF25275">
    <property type="entry name" value="Golvesin_C"/>
    <property type="match status" value="1"/>
</dbReference>
<evidence type="ECO:0000256" key="1">
    <source>
        <dbReference type="ARBA" id="ARBA00022485"/>
    </source>
</evidence>
<dbReference type="GO" id="GO:0051539">
    <property type="term" value="F:4 iron, 4 sulfur cluster binding"/>
    <property type="evidence" value="ECO:0007669"/>
    <property type="project" value="UniProtKB-KW"/>
</dbReference>
<feature type="domain" description="Golvesin/Xly CBD-like" evidence="7">
    <location>
        <begin position="628"/>
        <end position="747"/>
    </location>
</feature>
<dbReference type="InterPro" id="IPR036188">
    <property type="entry name" value="FAD/NAD-bd_sf"/>
</dbReference>
<dbReference type="OrthoDB" id="9780658at2"/>
<evidence type="ECO:0000259" key="7">
    <source>
        <dbReference type="Pfam" id="PF25275"/>
    </source>
</evidence>
<dbReference type="InterPro" id="IPR033803">
    <property type="entry name" value="CBD-like_Golvesin-Xly"/>
</dbReference>
<dbReference type="Gene3D" id="3.50.50.60">
    <property type="entry name" value="FAD/NAD(P)-binding domain"/>
    <property type="match status" value="1"/>
</dbReference>
<proteinExistence type="predicted"/>
<keyword evidence="1" id="KW-0004">4Fe-4S</keyword>
<dbReference type="PANTHER" id="PTHR43498">
    <property type="entry name" value="FERREDOXIN:COB-COM HETERODISULFIDE REDUCTASE SUBUNIT A"/>
    <property type="match status" value="1"/>
</dbReference>
<keyword evidence="6" id="KW-0732">Signal</keyword>
<dbReference type="GO" id="GO:0046872">
    <property type="term" value="F:metal ion binding"/>
    <property type="evidence" value="ECO:0007669"/>
    <property type="project" value="UniProtKB-KW"/>
</dbReference>
<feature type="signal peptide" evidence="6">
    <location>
        <begin position="1"/>
        <end position="24"/>
    </location>
</feature>
<dbReference type="SUPFAM" id="SSF51905">
    <property type="entry name" value="FAD/NAD(P)-binding domain"/>
    <property type="match status" value="1"/>
</dbReference>
<dbReference type="EMBL" id="SJPG01000001">
    <property type="protein sequence ID" value="TWT63778.1"/>
    <property type="molecule type" value="Genomic_DNA"/>
</dbReference>
<keyword evidence="9" id="KW-1185">Reference proteome</keyword>
<evidence type="ECO:0000313" key="8">
    <source>
        <dbReference type="EMBL" id="TWT63778.1"/>
    </source>
</evidence>
<dbReference type="Pfam" id="PF12831">
    <property type="entry name" value="FAD_oxidored"/>
    <property type="match status" value="2"/>
</dbReference>
<evidence type="ECO:0000256" key="2">
    <source>
        <dbReference type="ARBA" id="ARBA00022723"/>
    </source>
</evidence>
<dbReference type="PANTHER" id="PTHR43498:SF1">
    <property type="entry name" value="COB--COM HETERODISULFIDE REDUCTASE IRON-SULFUR SUBUNIT A"/>
    <property type="match status" value="1"/>
</dbReference>
<evidence type="ECO:0000256" key="4">
    <source>
        <dbReference type="ARBA" id="ARBA00023004"/>
    </source>
</evidence>
<dbReference type="Gene3D" id="2.60.120.260">
    <property type="entry name" value="Galactose-binding domain-like"/>
    <property type="match status" value="1"/>
</dbReference>